<evidence type="ECO:0000313" key="1">
    <source>
        <dbReference type="EMBL" id="KAK7493953.1"/>
    </source>
</evidence>
<name>A0ABD0L3Z7_9CAEN</name>
<reference evidence="1 2" key="1">
    <citation type="journal article" date="2023" name="Sci. Data">
        <title>Genome assembly of the Korean intertidal mud-creeper Batillaria attramentaria.</title>
        <authorList>
            <person name="Patra A.K."/>
            <person name="Ho P.T."/>
            <person name="Jun S."/>
            <person name="Lee S.J."/>
            <person name="Kim Y."/>
            <person name="Won Y.J."/>
        </authorList>
    </citation>
    <scope>NUCLEOTIDE SEQUENCE [LARGE SCALE GENOMIC DNA]</scope>
    <source>
        <strain evidence="1">Wonlab-2016</strain>
    </source>
</reference>
<gene>
    <name evidence="1" type="ORF">BaRGS_00014835</name>
</gene>
<dbReference type="Proteomes" id="UP001519460">
    <property type="component" value="Unassembled WGS sequence"/>
</dbReference>
<protein>
    <submittedName>
        <fullName evidence="1">Uncharacterized protein</fullName>
    </submittedName>
</protein>
<proteinExistence type="predicted"/>
<dbReference type="EMBL" id="JACVVK020000088">
    <property type="protein sequence ID" value="KAK7493953.1"/>
    <property type="molecule type" value="Genomic_DNA"/>
</dbReference>
<dbReference type="AlphaFoldDB" id="A0ABD0L3Z7"/>
<organism evidence="1 2">
    <name type="scientific">Batillaria attramentaria</name>
    <dbReference type="NCBI Taxonomy" id="370345"/>
    <lineage>
        <taxon>Eukaryota</taxon>
        <taxon>Metazoa</taxon>
        <taxon>Spiralia</taxon>
        <taxon>Lophotrochozoa</taxon>
        <taxon>Mollusca</taxon>
        <taxon>Gastropoda</taxon>
        <taxon>Caenogastropoda</taxon>
        <taxon>Sorbeoconcha</taxon>
        <taxon>Cerithioidea</taxon>
        <taxon>Batillariidae</taxon>
        <taxon>Batillaria</taxon>
    </lineage>
</organism>
<keyword evidence="2" id="KW-1185">Reference proteome</keyword>
<sequence>MELADSSWSRMQLGDSVHHILHKVGCAFTAITGTEKYPNSFIQSWFQSSCLAEEVNFAIANLGAVLAQWKHSSNPECRLLLKKFNNIYSVSTRHASLILPTPLQNKVKKWLGNDEKLFQEIYNQEVIHIVNKFTREHTIFNPLRDKRPVIPPEQSEVKYFEDILKETASACDFCNFKE</sequence>
<comment type="caution">
    <text evidence="1">The sequence shown here is derived from an EMBL/GenBank/DDBJ whole genome shotgun (WGS) entry which is preliminary data.</text>
</comment>
<accession>A0ABD0L3Z7</accession>
<evidence type="ECO:0000313" key="2">
    <source>
        <dbReference type="Proteomes" id="UP001519460"/>
    </source>
</evidence>